<sequence length="2692" mass="289179">MALTNHFSAIDKAMLVATGNTLVVCGSTTVPAVNTSDLIKPDGSTTRDWMKSGSSAVLNILEGSIILYAELVWYSTVKSNVSGSLDLRSVQDNAITFATSKGNYQITPQYTDSYTGASGSIDRYRAADVTTYVQDALTGNYTVSNVPISVPSEGLSNSRAGWSLAVIYRNNAFQPQKIIYNSGIAAATSETPLQTTITGFTTSAVTENLKANVFMASANGEPLNGNEIVYAGPSFAQLSNIGNTVNTPNPNPTTAPNNPGNSFFSGVINTANPLSSVNGLLNINGTNGTINHDGFVPTQTLGGRNKWDITNVDISNTLVTNQSLLAGQITENTSGDGVQLVALGVQVLAKAPNIIIMIDAYDIDGDKEYNVEVGEPLVYAIHIKNDGDVEANNVIVSAVLDSSTSFIPGSVVINEVKNSTANIVNGINVGTISARGIVNLLFTVKVNEIPSGELINQNVNYSYQFVSGIDTVTNSGKTKTIQVVVQDGLLNIEKSASKNNVNISETVTYTVNISNVGTETAKNLFFQDKINSSCSFVEETVVIDGTPYTDYDPSVGFSLPDLLIGKSTQILFKIKVNSLPSSTKINSVSFITFGYIYNQYGYSREKTAVSNAVSIQVQYIDIIGKRCNDNNYPNIGEIVIYTLSLTNMGNLPASNVKVLEPLIPGTTFVTGSVKINGTLDAALDPFNGFTLENVINPKQTTTVEYKVLVNSINPANLIENIAQVPFKYQISPSESIIETEKESNKVDTVANYVCMNVVKSVDKAYGEIGSTLYYTINVSNNGNINSTDTVFLDSIQAEASFVTGSVAINGISYPAYDPTQGFTIGTICAGDNIEVTFQAKVKTLPSPNIICNNSSLVYSYKPDPNGINLTNTVSSNTVETIINEAQYSVIKKVDKMYAQVGDILVYTTTVQNTGTVTLNDMKFADFIGAYLSFYPQSVYIDGVNKLDFNPSNQFSIGNMAPGDTRTIVFKTSIVGNPTIGYISNTSEVTLSYKQNPDNPIITKTVYSNTTATYVPYAAVSLIKTVDKAFGLVGDSLTYSFTATNTGNTAAINTLFTDIIQSEASFVQGSVIVNGVSKTDYNPQTGFSLGKMEAGQVATVEFKVIVNSVPTPNTIKNNATVAFGYYVDPNKQTIANTTTSNTVTTVINSYSAALTKVVDKSYAAVRDVLQYTVTATNTGTVSLTNVYFTDIVPNGAEFVEGSVIMDGVSKPDFNPNKGFAINDVLPGGNVVVMFKATVTSVLEPPKISNIAHINFKYQLTPTLPYINSSLTSNTVTTNVVSMSVINTKSVSKAYATVGDSLTYTSVINNKSNVSITNTEFIDVVPAHTTFVLGTVKIDGTPYTDYDPNKGFTIGTLNAASKVTITFDVTVDSVPNESYIINSSVINYQYKINPSGSYITASANSNEVTTYINLGNLTITKDADRSIVRLTDIINYNFVIANTGNTVLKNLSFKDVIQAESSFNSGSVYVNGVNKPNYNPNTGFNLDDILIGQETTVSFKVTTNSVPSGSKLLNSADVNYSYYVDPNETPKAKTKTSNTTTVYVYDTIVSANKEVDKSLAKIGDTLNFTVTVKNEGNVSVQHVVFKDVLDTNISFVTDSVYINGAQKIGYNPNNGFNLDDITAGSTTTVTFAAKVAKRPEYNIVYNYTAINYDYTVGTEVVTANINTNTTQTYIAVGELTITKSVDKLYATVGDNIAYTIMIKNTGSVNATNLSFKDLIPASTSFNSGTVVVDGNSQLDFNPDTGFTLTDLTPNQYHVVGFNIHVDSLPQNGNVENTADVSFSYRLTQTDDSVTTTITSNKVTTLIKLGNLTAAKAVDKLYATIENTLNYTITINNTGNAYCIDVFFKDIIQSDASFVTGSVKIDDLTYSDYNPNNGFNLGNIKGHGNTVVTFAVTVKTLPKNYTIDNYAIDNYKYYIDPSNPPVVKEGKTNTVTTVINVGALTAIKSVSKAYATIDDVITYTVNVINTGNTTIKNVNFRDVIPNGLTFVPESVTINGTAYSNYNPYASFTLGNIISGDTVVVEFDTKVTSLPTPSLISNTANIVFYYRIDPSGNDIAVQVNSNTVTTQINVGSITVNKSVDKVYAAAGDILTYTVVLTNTGNIREDNVIFTDELQADVTFNEGSVKVNGTTHPDYNPNSGFSLGNIESLDHVTIIFTVTVIDSPNNQTLLNYAEGTFSYKIDPNGQYYTKSTQSNTVSTMIIMPNLTAAKTVDKLYEALQEVLNYSVLVKNAGNTAISQLFFTDFLSNGAVFKSGSVLIDGVSYSNYNPVMGFNLPNNLLAGATTLIKFQAAVTTLPSPPQVTNYAAVNGIYHVDPTGSTYPITANSNTVTTNINLGSLSNTKTVDKMYAKVNDTITYTSTITNTGNVIVSDLFFTDAMQSELTYISGTVSINGVVYPSLDPTNGFELSNLAPGQSVIIEFNAKINELPTPAYVTNSSLIQFSYKVDPNGSTIIKNQASNTVITNVVLGKINAVKIVNKSIATIGDELIYTVTLTNVGNVIDSNVFFQDTPSKGTTFKAGSVKIDNISKPNYDPTVGFTIGDIGIGNVVTVTFIATVVSVPDTNQVTNQAAITFEFLIDPKQPVYTETIYSNTVTTNIAYGNLSVTKVVNKQYATIGEQLTYTIKIVNIGNINATNIVFLDPIPRNSTFVLGSVTINGISYTDYNPSAGFNLNTMVPGQIIIVVYKVQLVNLC</sequence>
<proteinExistence type="predicted"/>
<dbReference type="NCBIfam" id="TIGR01451">
    <property type="entry name" value="B_ant_repeat"/>
    <property type="match status" value="18"/>
</dbReference>
<dbReference type="Pfam" id="PF01345">
    <property type="entry name" value="DUF11"/>
    <property type="match status" value="14"/>
</dbReference>
<organism evidence="2 3">
    <name type="scientific">Clostridium muellerianum</name>
    <dbReference type="NCBI Taxonomy" id="2716538"/>
    <lineage>
        <taxon>Bacteria</taxon>
        <taxon>Bacillati</taxon>
        <taxon>Bacillota</taxon>
        <taxon>Clostridia</taxon>
        <taxon>Eubacteriales</taxon>
        <taxon>Clostridiaceae</taxon>
        <taxon>Clostridium</taxon>
    </lineage>
</organism>
<feature type="domain" description="DUF11" evidence="1">
    <location>
        <begin position="2341"/>
        <end position="2450"/>
    </location>
</feature>
<feature type="domain" description="DUF11" evidence="1">
    <location>
        <begin position="490"/>
        <end position="586"/>
    </location>
</feature>
<name>A0A7Y0HMY7_9CLOT</name>
<feature type="domain" description="DUF11" evidence="1">
    <location>
        <begin position="1152"/>
        <end position="1252"/>
    </location>
</feature>
<comment type="caution">
    <text evidence="2">The sequence shown here is derived from an EMBL/GenBank/DDBJ whole genome shotgun (WGS) entry which is preliminary data.</text>
</comment>
<dbReference type="InterPro" id="IPR001434">
    <property type="entry name" value="OmcB-like_DUF11"/>
</dbReference>
<evidence type="ECO:0000313" key="3">
    <source>
        <dbReference type="Proteomes" id="UP000537131"/>
    </source>
</evidence>
<evidence type="ECO:0000259" key="1">
    <source>
        <dbReference type="Pfam" id="PF01345"/>
    </source>
</evidence>
<dbReference type="InterPro" id="IPR047589">
    <property type="entry name" value="DUF11_rpt"/>
</dbReference>
<dbReference type="SUPFAM" id="SSF49401">
    <property type="entry name" value="Bacterial adhesins"/>
    <property type="match status" value="1"/>
</dbReference>
<dbReference type="PANTHER" id="PTHR34819">
    <property type="entry name" value="LARGE CYSTEINE-RICH PERIPLASMIC PROTEIN OMCB"/>
    <property type="match status" value="1"/>
</dbReference>
<feature type="domain" description="DUF11" evidence="1">
    <location>
        <begin position="1677"/>
        <end position="1782"/>
    </location>
</feature>
<protein>
    <submittedName>
        <fullName evidence="2">DUF11 domain-containing protein</fullName>
    </submittedName>
</protein>
<feature type="domain" description="DUF11" evidence="1">
    <location>
        <begin position="1020"/>
        <end position="1131"/>
    </location>
</feature>
<feature type="domain" description="DUF11" evidence="1">
    <location>
        <begin position="1549"/>
        <end position="1653"/>
    </location>
</feature>
<feature type="domain" description="DUF11" evidence="1">
    <location>
        <begin position="1286"/>
        <end position="1384"/>
    </location>
</feature>
<gene>
    <name evidence="2" type="ORF">HBE96_08100</name>
</gene>
<reference evidence="2 3" key="2">
    <citation type="submission" date="2020-06" db="EMBL/GenBank/DDBJ databases">
        <title>Complete Genome Sequence of Clostridium muelleri sp. nov. P21T, an Acid-Alcohol Producing Acetogen Isolated from Old Hay.</title>
        <authorList>
            <person name="Duncan K.E."/>
            <person name="Tanner R.S."/>
        </authorList>
    </citation>
    <scope>NUCLEOTIDE SEQUENCE [LARGE SCALE GENOMIC DNA]</scope>
    <source>
        <strain evidence="2 3">P21</strain>
    </source>
</reference>
<dbReference type="InterPro" id="IPR008966">
    <property type="entry name" value="Adhesion_dom_sf"/>
</dbReference>
<feature type="domain" description="DUF11" evidence="1">
    <location>
        <begin position="756"/>
        <end position="870"/>
    </location>
</feature>
<dbReference type="RefSeq" id="WP_169297256.1">
    <property type="nucleotide sequence ID" value="NZ_JABBNI010000014.1"/>
</dbReference>
<evidence type="ECO:0000313" key="2">
    <source>
        <dbReference type="EMBL" id="NMM62655.1"/>
    </source>
</evidence>
<accession>A0A7Y0HMY7</accession>
<feature type="domain" description="DUF11" evidence="1">
    <location>
        <begin position="2073"/>
        <end position="2183"/>
    </location>
</feature>
<feature type="domain" description="DUF11" evidence="1">
    <location>
        <begin position="2602"/>
        <end position="2686"/>
    </location>
</feature>
<dbReference type="Proteomes" id="UP000537131">
    <property type="component" value="Unassembled WGS sequence"/>
</dbReference>
<dbReference type="PANTHER" id="PTHR34819:SF3">
    <property type="entry name" value="CELL SURFACE PROTEIN"/>
    <property type="match status" value="1"/>
</dbReference>
<feature type="domain" description="DUF11" evidence="1">
    <location>
        <begin position="2473"/>
        <end position="2578"/>
    </location>
</feature>
<dbReference type="Gene3D" id="2.60.40.740">
    <property type="match status" value="7"/>
</dbReference>
<feature type="domain" description="DUF11" evidence="1">
    <location>
        <begin position="629"/>
        <end position="724"/>
    </location>
</feature>
<dbReference type="EMBL" id="JABBNI010000014">
    <property type="protein sequence ID" value="NMM62655.1"/>
    <property type="molecule type" value="Genomic_DNA"/>
</dbReference>
<dbReference type="InterPro" id="IPR051172">
    <property type="entry name" value="Chlamydia_OmcB"/>
</dbReference>
<feature type="domain" description="DUF11" evidence="1">
    <location>
        <begin position="888"/>
        <end position="998"/>
    </location>
</feature>
<reference evidence="2 3" key="1">
    <citation type="submission" date="2020-04" db="EMBL/GenBank/DDBJ databases">
        <authorList>
            <person name="Doyle D.A."/>
        </authorList>
    </citation>
    <scope>NUCLEOTIDE SEQUENCE [LARGE SCALE GENOMIC DNA]</scope>
    <source>
        <strain evidence="2 3">P21</strain>
    </source>
</reference>
<feature type="domain" description="DUF11" evidence="1">
    <location>
        <begin position="1944"/>
        <end position="2043"/>
    </location>
</feature>
<keyword evidence="3" id="KW-1185">Reference proteome</keyword>